<dbReference type="GO" id="GO:0004386">
    <property type="term" value="F:helicase activity"/>
    <property type="evidence" value="ECO:0007669"/>
    <property type="project" value="InterPro"/>
</dbReference>
<evidence type="ECO:0000256" key="1">
    <source>
        <dbReference type="ARBA" id="ARBA00004496"/>
    </source>
</evidence>
<keyword evidence="4" id="KW-0863">Zinc-finger</keyword>
<feature type="region of interest" description="Disordered" evidence="7">
    <location>
        <begin position="1"/>
        <end position="179"/>
    </location>
</feature>
<evidence type="ECO:0000256" key="7">
    <source>
        <dbReference type="SAM" id="MobiDB-lite"/>
    </source>
</evidence>
<accession>A0A7K6ENR1</accession>
<evidence type="ECO:0000259" key="8">
    <source>
        <dbReference type="PROSITE" id="PS51981"/>
    </source>
</evidence>
<evidence type="ECO:0000313" key="10">
    <source>
        <dbReference type="Proteomes" id="UP000575029"/>
    </source>
</evidence>
<feature type="domain" description="RZ-type" evidence="8">
    <location>
        <begin position="1848"/>
        <end position="1920"/>
    </location>
</feature>
<dbReference type="Gene3D" id="3.40.50.300">
    <property type="entry name" value="P-loop containing nucleotide triphosphate hydrolases"/>
    <property type="match status" value="3"/>
</dbReference>
<dbReference type="GO" id="GO:0005737">
    <property type="term" value="C:cytoplasm"/>
    <property type="evidence" value="ECO:0007669"/>
    <property type="project" value="UniProtKB-SubCell"/>
</dbReference>
<reference evidence="9 10" key="1">
    <citation type="submission" date="2019-09" db="EMBL/GenBank/DDBJ databases">
        <title>Bird 10,000 Genomes (B10K) Project - Family phase.</title>
        <authorList>
            <person name="Zhang G."/>
        </authorList>
    </citation>
    <scope>NUCLEOTIDE SEQUENCE [LARGE SCALE GENOMIC DNA]</scope>
    <source>
        <strain evidence="9">B10K-DU-029-50</strain>
        <tissue evidence="9">Heart</tissue>
    </source>
</reference>
<dbReference type="PANTHER" id="PTHR10887:SF341">
    <property type="entry name" value="NFX1-TYPE ZINC FINGER-CONTAINING PROTEIN 1"/>
    <property type="match status" value="1"/>
</dbReference>
<feature type="non-terminal residue" evidence="9">
    <location>
        <position position="1"/>
    </location>
</feature>
<proteinExistence type="predicted"/>
<dbReference type="GO" id="GO:0002376">
    <property type="term" value="P:immune system process"/>
    <property type="evidence" value="ECO:0007669"/>
    <property type="project" value="UniProtKB-KW"/>
</dbReference>
<gene>
    <name evidence="9" type="primary">Znfx1</name>
    <name evidence="9" type="ORF">GRAPIC_R09223</name>
</gene>
<dbReference type="CDD" id="cd17936">
    <property type="entry name" value="EEXXEc_NFX1"/>
    <property type="match status" value="1"/>
</dbReference>
<dbReference type="Proteomes" id="UP000575029">
    <property type="component" value="Unassembled WGS sequence"/>
</dbReference>
<evidence type="ECO:0000313" key="9">
    <source>
        <dbReference type="EMBL" id="NWV40347.1"/>
    </source>
</evidence>
<dbReference type="InterPro" id="IPR047187">
    <property type="entry name" value="SF1_C_Upf1"/>
</dbReference>
<dbReference type="FunFam" id="3.40.50.300:FF:001140">
    <property type="entry name" value="Zinc finger NFX1-type containing 1"/>
    <property type="match status" value="1"/>
</dbReference>
<dbReference type="CDD" id="cd06008">
    <property type="entry name" value="NF-X1-zinc-finger"/>
    <property type="match status" value="2"/>
</dbReference>
<dbReference type="InterPro" id="IPR041679">
    <property type="entry name" value="DNA2/NAM7-like_C"/>
</dbReference>
<dbReference type="Pfam" id="PF20173">
    <property type="entry name" value="ZnF_RZ-type"/>
    <property type="match status" value="1"/>
</dbReference>
<dbReference type="InterPro" id="IPR027417">
    <property type="entry name" value="P-loop_NTPase"/>
</dbReference>
<dbReference type="InterPro" id="IPR057373">
    <property type="entry name" value="ZNFX1"/>
</dbReference>
<dbReference type="Pfam" id="PF13086">
    <property type="entry name" value="AAA_11"/>
    <property type="match status" value="2"/>
</dbReference>
<evidence type="ECO:0000256" key="2">
    <source>
        <dbReference type="ARBA" id="ARBA00022490"/>
    </source>
</evidence>
<dbReference type="FunFam" id="3.40.50.300:FF:000742">
    <property type="entry name" value="NFX1-type zinc finger-containing protein 1"/>
    <property type="match status" value="1"/>
</dbReference>
<dbReference type="InterPro" id="IPR045055">
    <property type="entry name" value="DNA2/NAM7-like"/>
</dbReference>
<comment type="caution">
    <text evidence="9">The sequence shown here is derived from an EMBL/GenBank/DDBJ whole genome shotgun (WGS) entry which is preliminary data.</text>
</comment>
<dbReference type="GO" id="GO:0008270">
    <property type="term" value="F:zinc ion binding"/>
    <property type="evidence" value="ECO:0007669"/>
    <property type="project" value="UniProtKB-KW"/>
</dbReference>
<dbReference type="Pfam" id="PF13087">
    <property type="entry name" value="AAA_12"/>
    <property type="match status" value="1"/>
</dbReference>
<name>A0A7K6ENR1_9PASS</name>
<dbReference type="InterPro" id="IPR046439">
    <property type="entry name" value="ZF_RZ_dom"/>
</dbReference>
<protein>
    <submittedName>
        <fullName evidence="9">ZNFX1 protein</fullName>
    </submittedName>
</protein>
<dbReference type="GO" id="GO:0031048">
    <property type="term" value="P:regulatory ncRNA-mediated heterochromatin formation"/>
    <property type="evidence" value="ECO:0007669"/>
    <property type="project" value="TreeGrafter"/>
</dbReference>
<dbReference type="InterPro" id="IPR041677">
    <property type="entry name" value="DNA2/NAM7_AAA_11"/>
</dbReference>
<keyword evidence="3" id="KW-0479">Metal-binding</keyword>
<dbReference type="EMBL" id="VZRM01006198">
    <property type="protein sequence ID" value="NWV40347.1"/>
    <property type="molecule type" value="Genomic_DNA"/>
</dbReference>
<sequence>RKRNRTNNVPGQAPQLGENLQDGNYTLPLGQSEEKFGGWTSKVPQSSKNKPGIQGEQANSGATGFWTKQEKEGRRMRCQGGQTHERGRGPWNEQENAFRGRKYQLGQAHERTRGPWNEQENGDRGRRYRSGQAQGGTRGRGLRSGRENEGSRWRMQPREDPHFSQNASPGGAHHSEQPRQARRIGYKFLESLLKKDPSEVVITLASSSGLKELLSQTTMHRNFVQLICQVLRKACSSRMDRQNVQQVLGVVKESNFLKICLPQYVSDMVTEVVPAVCHEYPEHIDNIILLLQDLISTFPASSVQKVSILLTVLPASVNALRASGVDITEETEKNLNEVQMLMQHLQEKRREGTLRADNCTFVQPQDGQKETYRIMSIYPTYDEIHSNEKPSLRPNIVSGRYESTNIYLETHFRLLREDFVRPLREGILEILQSLQDRSLRRKKFDDIRIYFDTRIIAPHCTSTGIVYKVQFDTEPLRFVQWQNSKRLIYGSLVCMSQDHFETFLFATVSNRSAEELVNGTVELCFDAESQALLAEVQPSDSFLMVETTAYFEAYRHVLEGLQKMQEEDIPFQKYIVECDAQVKEPAYLTKDTAYNFAPLMKSSPKETCPNSLKSVYILDPDQWLSMEALRLDQSQMQALNLALTKELAIIQGPPGTGKTYVGLKIVQALLTNECVWQNTQRKRPILIVCYTNHALDQFLEGILSFQRDGIVRVGGRSSSVALQRFTLKELRRVFTSGFGFPDYLPRAYANIMSEMKEIEEELHEGAKRLECTTYGVLHERYLKPHIAPQHWASLMKGLEDIEFSYSGSRHSMILEWLGLGESVFTQNAAENIWAENPGGEQEREVEGEDEAEEELLEIPQMADLIEAERVIEDEKTANPWRRNEEDDRGLASAMLAMKLDQEEETAQPLPETMQWEVTPRQRRKMKQKMKVELRKVNTMTELEANTIQDLWQLDLSSRWRLYRLWLKTYQRFIREDILRHEQQYQAAAERLKELKLEQDLCILNEARIVGMTTTGAAKYRQILQSIKPQIIIVEEAAEVLEAHTITTLSKDCQHLILIGDHQQLQPSANVYDLAKNFNLEVSLFERLIKVDFPFVCLKYQHRMRPEIAQLISPHIYQKLENHPSVLEYENIKGVSTNIFFVEHEVPEQEIQEGKSHQNPHEAHFVVELCKYFLCQGYEPSQITILTTYSGQFFCLRKLMPVKIFEGVKVHVVDKYQGEENDIILLSLVRSNKEQRPGFLQIPNRVCVALSRAKKGLYCIGNMRMLGKVPLWNKIIQTLGKNGHIGQSLELCCQNHPETKTQVSTGEDFSRVPEGGCSRPCEFRLNCGHVCARACHPYDPEHKNYQCLKPCQKVLCADGHRCPKLCYKPCGKCMVKVEKTISKCGHTQMVPCHMPEREFQCLEPCQKKLNCGHTCRNTCGQGCSLPCHERVTATLKCGHKQKVECWVITMHREEAVKCKSECSVTLACGHVCSGSCHTCFGGRFHKACNSPCERFLICSHKCQHPCTAECPPCQKECQNYCIHSKCKKKCWESCVPCAEPCEWWCQHHQCTNLCSEPCNRPRCNVPCPKILPCGHPCVGLCGEPCPKKCLVCDHEELTQIFFGFEEDPDARFVQLEDCGHVFESQGLDHYMDEDDDVIKLKVCPMCQTPIRKNLRYGSRVKRQVEEIERVKQKIQGPTEEIESGRKRLLAALEQNSVLRNNLWSKYAMLEIKLKGALSTKSIGVIENLLNFYERVADLTQSVNKIDEDERKGVRNRLDEVQEWLDMPRFSFTGQELSDLQSEIQRLTYLLNLLARCKASRMISAGIAGEINSAREILEGTKKFTEEDEAAVKAHLEKISAVLPVSGLGISEAERVQIVSAIGCPRGHWFKCKNGHIYVIGECGGAMQRSTCPECHEVIGGTNHTRESSNRLAPEMDGASHAAWSDVANNMLNFEDLRQLM</sequence>
<dbReference type="CDD" id="cd18808">
    <property type="entry name" value="SF1_C_Upf1"/>
    <property type="match status" value="1"/>
</dbReference>
<dbReference type="PANTHER" id="PTHR10887">
    <property type="entry name" value="DNA2/NAM7 HELICASE FAMILY"/>
    <property type="match status" value="1"/>
</dbReference>
<keyword evidence="5" id="KW-0862">Zinc</keyword>
<organism evidence="9 10">
    <name type="scientific">Grantiella picta</name>
    <dbReference type="NCBI Taxonomy" id="266360"/>
    <lineage>
        <taxon>Eukaryota</taxon>
        <taxon>Metazoa</taxon>
        <taxon>Chordata</taxon>
        <taxon>Craniata</taxon>
        <taxon>Vertebrata</taxon>
        <taxon>Euteleostomi</taxon>
        <taxon>Archelosauria</taxon>
        <taxon>Archosauria</taxon>
        <taxon>Dinosauria</taxon>
        <taxon>Saurischia</taxon>
        <taxon>Theropoda</taxon>
        <taxon>Coelurosauria</taxon>
        <taxon>Aves</taxon>
        <taxon>Neognathae</taxon>
        <taxon>Neoaves</taxon>
        <taxon>Telluraves</taxon>
        <taxon>Australaves</taxon>
        <taxon>Passeriformes</taxon>
        <taxon>Meliphagoidea</taxon>
        <taxon>Meliphagidae</taxon>
        <taxon>Grantiella</taxon>
    </lineage>
</organism>
<feature type="compositionally biased region" description="Basic and acidic residues" evidence="7">
    <location>
        <begin position="144"/>
        <end position="162"/>
    </location>
</feature>
<feature type="non-terminal residue" evidence="9">
    <location>
        <position position="1939"/>
    </location>
</feature>
<dbReference type="Pfam" id="PF25396">
    <property type="entry name" value="ZNFX1"/>
    <property type="match status" value="1"/>
</dbReference>
<evidence type="ECO:0000256" key="5">
    <source>
        <dbReference type="ARBA" id="ARBA00022833"/>
    </source>
</evidence>
<evidence type="ECO:0000256" key="3">
    <source>
        <dbReference type="ARBA" id="ARBA00022723"/>
    </source>
</evidence>
<dbReference type="PROSITE" id="PS51981">
    <property type="entry name" value="ZF_RZ"/>
    <property type="match status" value="1"/>
</dbReference>
<dbReference type="SUPFAM" id="SSF52540">
    <property type="entry name" value="P-loop containing nucleoside triphosphate hydrolases"/>
    <property type="match status" value="1"/>
</dbReference>
<dbReference type="GO" id="GO:0031380">
    <property type="term" value="C:nuclear RNA-directed RNA polymerase complex"/>
    <property type="evidence" value="ECO:0007669"/>
    <property type="project" value="TreeGrafter"/>
</dbReference>
<keyword evidence="6" id="KW-0391">Immunity</keyword>
<comment type="subcellular location">
    <subcellularLocation>
        <location evidence="1">Cytoplasm</location>
    </subcellularLocation>
</comment>
<evidence type="ECO:0000256" key="4">
    <source>
        <dbReference type="ARBA" id="ARBA00022771"/>
    </source>
</evidence>
<evidence type="ECO:0000256" key="6">
    <source>
        <dbReference type="ARBA" id="ARBA00022859"/>
    </source>
</evidence>
<keyword evidence="10" id="KW-1185">Reference proteome</keyword>
<keyword evidence="2" id="KW-0963">Cytoplasm</keyword>
<feature type="compositionally biased region" description="Polar residues" evidence="7">
    <location>
        <begin position="1"/>
        <end position="10"/>
    </location>
</feature>